<gene>
    <name evidence="1" type="ORF">GSI_05785</name>
</gene>
<evidence type="ECO:0008006" key="3">
    <source>
        <dbReference type="Google" id="ProtNLM"/>
    </source>
</evidence>
<protein>
    <recommendedName>
        <fullName evidence="3">F-box domain-containing protein</fullName>
    </recommendedName>
</protein>
<dbReference type="EMBL" id="AYKW01000012">
    <property type="protein sequence ID" value="PIL31089.1"/>
    <property type="molecule type" value="Genomic_DNA"/>
</dbReference>
<proteinExistence type="predicted"/>
<accession>A0A2G8SBF2</accession>
<reference evidence="1 2" key="1">
    <citation type="journal article" date="2015" name="Sci. Rep.">
        <title>Chromosome-level genome map provides insights into diverse defense mechanisms in the medicinal fungus Ganoderma sinense.</title>
        <authorList>
            <person name="Zhu Y."/>
            <person name="Xu J."/>
            <person name="Sun C."/>
            <person name="Zhou S."/>
            <person name="Xu H."/>
            <person name="Nelson D.R."/>
            <person name="Qian J."/>
            <person name="Song J."/>
            <person name="Luo H."/>
            <person name="Xiang L."/>
            <person name="Li Y."/>
            <person name="Xu Z."/>
            <person name="Ji A."/>
            <person name="Wang L."/>
            <person name="Lu S."/>
            <person name="Hayward A."/>
            <person name="Sun W."/>
            <person name="Li X."/>
            <person name="Schwartz D.C."/>
            <person name="Wang Y."/>
            <person name="Chen S."/>
        </authorList>
    </citation>
    <scope>NUCLEOTIDE SEQUENCE [LARGE SCALE GENOMIC DNA]</scope>
    <source>
        <strain evidence="1 2">ZZ0214-1</strain>
    </source>
</reference>
<dbReference type="Proteomes" id="UP000230002">
    <property type="component" value="Unassembled WGS sequence"/>
</dbReference>
<comment type="caution">
    <text evidence="1">The sequence shown here is derived from an EMBL/GenBank/DDBJ whole genome shotgun (WGS) entry which is preliminary data.</text>
</comment>
<evidence type="ECO:0000313" key="1">
    <source>
        <dbReference type="EMBL" id="PIL31089.1"/>
    </source>
</evidence>
<organism evidence="1 2">
    <name type="scientific">Ganoderma sinense ZZ0214-1</name>
    <dbReference type="NCBI Taxonomy" id="1077348"/>
    <lineage>
        <taxon>Eukaryota</taxon>
        <taxon>Fungi</taxon>
        <taxon>Dikarya</taxon>
        <taxon>Basidiomycota</taxon>
        <taxon>Agaricomycotina</taxon>
        <taxon>Agaricomycetes</taxon>
        <taxon>Polyporales</taxon>
        <taxon>Polyporaceae</taxon>
        <taxon>Ganoderma</taxon>
    </lineage>
</organism>
<sequence length="521" mass="59730">MHRFEADLLEQPRLNFDVLRLVCNSLTEIPDILSFALTCSAFAVFAFQRRLRMSPINLSNDEVVDSFHRFIFADKAARAPYIYGLKLPSMHRLRRKESPGSWLQAMHDQLVSILEAAVHLEYMYFPTNLDLDPVLAAAANMTSLRELRIVFEALASFPKWSPWKLLGTFRSPLRSLRIDSSNDSARNEGFSVKLIHDYLANFAPTLEVLEAHSIDFDDFPSPVMTQFTALRSFTIHTVHNFNQSTMEVLLQLFLNLNDTLALGFLGVMGSMEHDHRALREWLHIAVFRSYGRVLLEPVLRDSCPRFLHISLQDIDILHNLDDLFLNTSSEEVDALTHLVVFVDVEVRGSWHAESVRIPSWAQFRDKLIDSVKHLRLTHLRIVFHYAIWWPQQRAIPTHSLTPEQIAVYIADKGDLHTVATRIFDAMPTAQYIFLTTCGHSYPDRHLNEKRTDGLTVLNKWHASKAWRRAAHPLAEGRRELSNAKASPVELSGEATEKIIAQEELYLSSDEEVCTKFVFANC</sequence>
<evidence type="ECO:0000313" key="2">
    <source>
        <dbReference type="Proteomes" id="UP000230002"/>
    </source>
</evidence>
<dbReference type="AlphaFoldDB" id="A0A2G8SBF2"/>
<name>A0A2G8SBF2_9APHY</name>
<keyword evidence="2" id="KW-1185">Reference proteome</keyword>